<evidence type="ECO:0000256" key="1">
    <source>
        <dbReference type="ARBA" id="ARBA00006484"/>
    </source>
</evidence>
<dbReference type="Pfam" id="PF13561">
    <property type="entry name" value="adh_short_C2"/>
    <property type="match status" value="1"/>
</dbReference>
<dbReference type="PROSITE" id="PS00061">
    <property type="entry name" value="ADH_SHORT"/>
    <property type="match status" value="1"/>
</dbReference>
<dbReference type="InterPro" id="IPR020904">
    <property type="entry name" value="Sc_DH/Rdtase_CS"/>
</dbReference>
<evidence type="ECO:0000256" key="2">
    <source>
        <dbReference type="ARBA" id="ARBA00012948"/>
    </source>
</evidence>
<dbReference type="STRING" id="1169540.A0A0G4G7W1"/>
<evidence type="ECO:0000256" key="3">
    <source>
        <dbReference type="ARBA" id="ARBA00048508"/>
    </source>
</evidence>
<dbReference type="PANTHER" id="PTHR42879">
    <property type="entry name" value="3-OXOACYL-(ACYL-CARRIER-PROTEIN) REDUCTASE"/>
    <property type="match status" value="1"/>
</dbReference>
<dbReference type="NCBIfam" id="NF009093">
    <property type="entry name" value="PRK12429.1"/>
    <property type="match status" value="1"/>
</dbReference>
<reference evidence="4 5" key="1">
    <citation type="submission" date="2014-11" db="EMBL/GenBank/DDBJ databases">
        <authorList>
            <person name="Zhu J."/>
            <person name="Qi W."/>
            <person name="Song R."/>
        </authorList>
    </citation>
    <scope>NUCLEOTIDE SEQUENCE [LARGE SCALE GENOMIC DNA]</scope>
</reference>
<dbReference type="InterPro" id="IPR036291">
    <property type="entry name" value="NAD(P)-bd_dom_sf"/>
</dbReference>
<dbReference type="InterPro" id="IPR050259">
    <property type="entry name" value="SDR"/>
</dbReference>
<dbReference type="EC" id="1.1.1.100" evidence="2"/>
<dbReference type="EMBL" id="CDMY01000581">
    <property type="protein sequence ID" value="CEM24497.1"/>
    <property type="molecule type" value="Genomic_DNA"/>
</dbReference>
<gene>
    <name evidence="4" type="ORF">Vbra_3229</name>
</gene>
<dbReference type="GO" id="GO:0032787">
    <property type="term" value="P:monocarboxylic acid metabolic process"/>
    <property type="evidence" value="ECO:0007669"/>
    <property type="project" value="UniProtKB-ARBA"/>
</dbReference>
<dbReference type="PANTHER" id="PTHR42879:SF2">
    <property type="entry name" value="3-OXOACYL-[ACYL-CARRIER-PROTEIN] REDUCTASE FABG"/>
    <property type="match status" value="1"/>
</dbReference>
<keyword evidence="5" id="KW-1185">Reference proteome</keyword>
<name>A0A0G4G7W1_VITBC</name>
<comment type="similarity">
    <text evidence="1">Belongs to the short-chain dehydrogenases/reductases (SDR) family.</text>
</comment>
<dbReference type="OMA" id="MTLYPSQ"/>
<evidence type="ECO:0000313" key="4">
    <source>
        <dbReference type="EMBL" id="CEM24497.1"/>
    </source>
</evidence>
<dbReference type="Proteomes" id="UP000041254">
    <property type="component" value="Unassembled WGS sequence"/>
</dbReference>
<organism evidence="4 5">
    <name type="scientific">Vitrella brassicaformis (strain CCMP3155)</name>
    <dbReference type="NCBI Taxonomy" id="1169540"/>
    <lineage>
        <taxon>Eukaryota</taxon>
        <taxon>Sar</taxon>
        <taxon>Alveolata</taxon>
        <taxon>Colpodellida</taxon>
        <taxon>Vitrellaceae</taxon>
        <taxon>Vitrella</taxon>
    </lineage>
</organism>
<protein>
    <recommendedName>
        <fullName evidence="2">3-oxoacyl-[acyl-carrier-protein] reductase</fullName>
        <ecNumber evidence="2">1.1.1.100</ecNumber>
    </recommendedName>
</protein>
<dbReference type="AlphaFoldDB" id="A0A0G4G7W1"/>
<accession>A0A0G4G7W1</accession>
<comment type="catalytic activity">
    <reaction evidence="3">
        <text>a (3R)-hydroxyacyl-[ACP] + NADP(+) = a 3-oxoacyl-[ACP] + NADPH + H(+)</text>
        <dbReference type="Rhea" id="RHEA:17397"/>
        <dbReference type="Rhea" id="RHEA-COMP:9916"/>
        <dbReference type="Rhea" id="RHEA-COMP:9945"/>
        <dbReference type="ChEBI" id="CHEBI:15378"/>
        <dbReference type="ChEBI" id="CHEBI:57783"/>
        <dbReference type="ChEBI" id="CHEBI:58349"/>
        <dbReference type="ChEBI" id="CHEBI:78776"/>
        <dbReference type="ChEBI" id="CHEBI:78827"/>
        <dbReference type="EC" id="1.1.1.100"/>
    </reaction>
</comment>
<dbReference type="PRINTS" id="PR00080">
    <property type="entry name" value="SDRFAMILY"/>
</dbReference>
<dbReference type="PRINTS" id="PR00081">
    <property type="entry name" value="GDHRDH"/>
</dbReference>
<dbReference type="FunFam" id="3.40.50.720:FF:000084">
    <property type="entry name" value="Short-chain dehydrogenase reductase"/>
    <property type="match status" value="1"/>
</dbReference>
<evidence type="ECO:0000313" key="5">
    <source>
        <dbReference type="Proteomes" id="UP000041254"/>
    </source>
</evidence>
<proteinExistence type="inferred from homology"/>
<dbReference type="SUPFAM" id="SSF51735">
    <property type="entry name" value="NAD(P)-binding Rossmann-fold domains"/>
    <property type="match status" value="1"/>
</dbReference>
<dbReference type="InParanoid" id="A0A0G4G7W1"/>
<dbReference type="GO" id="GO:0004316">
    <property type="term" value="F:3-oxoacyl-[acyl-carrier-protein] reductase (NADPH) activity"/>
    <property type="evidence" value="ECO:0007669"/>
    <property type="project" value="UniProtKB-EC"/>
</dbReference>
<dbReference type="Gene3D" id="3.40.50.720">
    <property type="entry name" value="NAD(P)-binding Rossmann-like Domain"/>
    <property type="match status" value="1"/>
</dbReference>
<dbReference type="InterPro" id="IPR002347">
    <property type="entry name" value="SDR_fam"/>
</dbReference>
<dbReference type="VEuPathDB" id="CryptoDB:Vbra_3229"/>
<sequence>MRRDDYGTMSANGAAKSLLSLRGKRAVITGSTAGIGLGIAEALCDHGCRVVISGSRPREAAEAVVATLKKDFPAAELHYIQADLSTPEGPPALIKQTIETLGGLDIVVNNAGLQHTSPLVDFPLDKWQQLMALHLTAPFLTMQSALRHWRDLSAEQKTSVYGRLINISSAHGLVASPNKTAYCAAKHGVLGLTKAAALEMAETGVTVNAVCPGWVNTDLVHKQVVRLSQDKGISIEEAETKLVSAKHPNKMFTPARHVGEYVAFLCSEAATCITGASQVIDGGWTIQ</sequence>
<dbReference type="PhylomeDB" id="A0A0G4G7W1"/>
<dbReference type="OrthoDB" id="446524at2759"/>